<protein>
    <submittedName>
        <fullName evidence="1">Uncharacterized protein</fullName>
    </submittedName>
</protein>
<reference evidence="1 2" key="1">
    <citation type="submission" date="2020-04" db="EMBL/GenBank/DDBJ databases">
        <title>Chromosome-level genome assembly of a cyprinid fish Onychostoma macrolepis by integration of Nanopore Sequencing, Bionano and Hi-C technology.</title>
        <authorList>
            <person name="Wang D."/>
        </authorList>
    </citation>
    <scope>NUCLEOTIDE SEQUENCE [LARGE SCALE GENOMIC DNA]</scope>
    <source>
        <strain evidence="1">SWU-2019</strain>
        <tissue evidence="1">Muscle</tissue>
    </source>
</reference>
<proteinExistence type="predicted"/>
<sequence>MSLPQLKTLSRNFTVKKNRQVIRVQVKSAENVDETELKALVLNKLKQTLSDQDVTMTWRTQPNGKVFQKKWTVPKRSEANTTLDCSSLV</sequence>
<dbReference type="AlphaFoldDB" id="A0A7J6CYW5"/>
<name>A0A7J6CYW5_9TELE</name>
<evidence type="ECO:0000313" key="1">
    <source>
        <dbReference type="EMBL" id="KAF4111702.1"/>
    </source>
</evidence>
<evidence type="ECO:0000313" key="2">
    <source>
        <dbReference type="Proteomes" id="UP000579812"/>
    </source>
</evidence>
<dbReference type="Proteomes" id="UP000579812">
    <property type="component" value="Unassembled WGS sequence"/>
</dbReference>
<keyword evidence="2" id="KW-1185">Reference proteome</keyword>
<gene>
    <name evidence="1" type="ORF">G5714_008733</name>
</gene>
<comment type="caution">
    <text evidence="1">The sequence shown here is derived from an EMBL/GenBank/DDBJ whole genome shotgun (WGS) entry which is preliminary data.</text>
</comment>
<dbReference type="EMBL" id="JAAMOB010000007">
    <property type="protein sequence ID" value="KAF4111702.1"/>
    <property type="molecule type" value="Genomic_DNA"/>
</dbReference>
<organism evidence="1 2">
    <name type="scientific">Onychostoma macrolepis</name>
    <dbReference type="NCBI Taxonomy" id="369639"/>
    <lineage>
        <taxon>Eukaryota</taxon>
        <taxon>Metazoa</taxon>
        <taxon>Chordata</taxon>
        <taxon>Craniata</taxon>
        <taxon>Vertebrata</taxon>
        <taxon>Euteleostomi</taxon>
        <taxon>Actinopterygii</taxon>
        <taxon>Neopterygii</taxon>
        <taxon>Teleostei</taxon>
        <taxon>Ostariophysi</taxon>
        <taxon>Cypriniformes</taxon>
        <taxon>Cyprinidae</taxon>
        <taxon>Acrossocheilinae</taxon>
        <taxon>Onychostoma</taxon>
    </lineage>
</organism>
<accession>A0A7J6CYW5</accession>